<dbReference type="Proteomes" id="UP000176050">
    <property type="component" value="Chromosome"/>
</dbReference>
<accession>A0A1D8P517</accession>
<gene>
    <name evidence="1" type="ORF">LPB138_02775</name>
</gene>
<evidence type="ECO:0000313" key="2">
    <source>
        <dbReference type="Proteomes" id="UP000176050"/>
    </source>
</evidence>
<keyword evidence="2" id="KW-1185">Reference proteome</keyword>
<organism evidence="1 2">
    <name type="scientific">Urechidicola croceus</name>
    <dbReference type="NCBI Taxonomy" id="1850246"/>
    <lineage>
        <taxon>Bacteria</taxon>
        <taxon>Pseudomonadati</taxon>
        <taxon>Bacteroidota</taxon>
        <taxon>Flavobacteriia</taxon>
        <taxon>Flavobacteriales</taxon>
        <taxon>Flavobacteriaceae</taxon>
        <taxon>Urechidicola</taxon>
    </lineage>
</organism>
<dbReference type="EMBL" id="CP017478">
    <property type="protein sequence ID" value="AOW19668.1"/>
    <property type="molecule type" value="Genomic_DNA"/>
</dbReference>
<evidence type="ECO:0008006" key="3">
    <source>
        <dbReference type="Google" id="ProtNLM"/>
    </source>
</evidence>
<protein>
    <recommendedName>
        <fullName evidence="3">DUF3857 domain-containing protein</fullName>
    </recommendedName>
</protein>
<reference evidence="1 2" key="1">
    <citation type="submission" date="2016-10" db="EMBL/GenBank/DDBJ databases">
        <title>Lutibacter sp. LPB0138, isolated from marine gastropod.</title>
        <authorList>
            <person name="Kim E."/>
            <person name="Yi H."/>
        </authorList>
    </citation>
    <scope>NUCLEOTIDE SEQUENCE [LARGE SCALE GENOMIC DNA]</scope>
    <source>
        <strain evidence="1 2">LPB0138</strain>
    </source>
</reference>
<dbReference type="Gene3D" id="2.60.120.1130">
    <property type="match status" value="1"/>
</dbReference>
<dbReference type="Gene3D" id="3.10.620.30">
    <property type="match status" value="1"/>
</dbReference>
<dbReference type="RefSeq" id="WP_070235784.1">
    <property type="nucleotide sequence ID" value="NZ_CP017478.1"/>
</dbReference>
<dbReference type="KEGG" id="lul:LPB138_02775"/>
<proteinExistence type="predicted"/>
<name>A0A1D8P517_9FLAO</name>
<dbReference type="OrthoDB" id="98874at2"/>
<evidence type="ECO:0000313" key="1">
    <source>
        <dbReference type="EMBL" id="AOW19668.1"/>
    </source>
</evidence>
<dbReference type="AlphaFoldDB" id="A0A1D8P517"/>
<dbReference type="Gene3D" id="2.60.40.3140">
    <property type="match status" value="1"/>
</dbReference>
<dbReference type="STRING" id="1850246.LPB138_02775"/>
<sequence length="653" mass="76012">MKKILIPLLLFNIFTLFSQKKSSDYNYGIVTLQEKSMTVYDKDSTANAVVLYEHSDSDFVVRNYYVYIRTVIYKKIKLFNTNGFEHADVSIPIHNNDNLEEKVVHVKAITHNKTSNTHLKQSNIYYEKINERWSEMKFALPDLQEGSVVEYYYIIESPFKFNFKGWDFQSDIPKVESVFKAKIPGNYFYNRKLTGPFKLAVNDVQVKKDCFRIEGIAGSANCEVLTYSMKDIPAFVEEDYLTTKDNFISRIAFELSTFTGFDGKITKYTTDWKSVDKDYKKDGDIGGQLKRKGFFENVIPTEILEESNTLEKAKSIFYYIQNHYTWNGDYKLFSDMNVKRAFKDKIGTVGEINMSLINALDAADIKTELVLLSTRNNGFPTKIHPVITDFNYIVAKTVIDGKTYFLDATDKLLPFGILPFRCLNKDARVMDFKNGSYWEEIIPINDNRNKIIMMLDLYGNGDINGKMRVTNSGYNSINKREELDGVSKEKYLEKVEESNEGLEIHSYINKNLKDVEKPIIEEFEISYKNILSVGDKIYLNPFFIDKIEENPFKLDSREYPVDFGYSKQFDFLLTLTIPEEYEIESIPQNKAVTLPNKGGVYSYVINFANNKININFKYSLNKPYFYSNEYQYLKELFKQIIISQEEPIILKKK</sequence>